<evidence type="ECO:0000256" key="3">
    <source>
        <dbReference type="ARBA" id="ARBA00023242"/>
    </source>
</evidence>
<evidence type="ECO:0000313" key="6">
    <source>
        <dbReference type="Proteomes" id="UP001497392"/>
    </source>
</evidence>
<feature type="compositionally biased region" description="Low complexity" evidence="4">
    <location>
        <begin position="256"/>
        <end position="268"/>
    </location>
</feature>
<dbReference type="EMBL" id="CAXHTA020000017">
    <property type="protein sequence ID" value="CAL5227803.1"/>
    <property type="molecule type" value="Genomic_DNA"/>
</dbReference>
<comment type="caution">
    <text evidence="5">The sequence shown here is derived from an EMBL/GenBank/DDBJ whole genome shotgun (WGS) entry which is preliminary data.</text>
</comment>
<dbReference type="Proteomes" id="UP001497392">
    <property type="component" value="Unassembled WGS sequence"/>
</dbReference>
<proteinExistence type="inferred from homology"/>
<gene>
    <name evidence="5" type="primary">g10826</name>
    <name evidence="5" type="ORF">VP750_LOCUS9709</name>
</gene>
<feature type="region of interest" description="Disordered" evidence="4">
    <location>
        <begin position="292"/>
        <end position="501"/>
    </location>
</feature>
<evidence type="ECO:0000256" key="2">
    <source>
        <dbReference type="ARBA" id="ARBA00009072"/>
    </source>
</evidence>
<dbReference type="Pfam" id="PF09751">
    <property type="entry name" value="Es2"/>
    <property type="match status" value="1"/>
</dbReference>
<comment type="subcellular location">
    <subcellularLocation>
        <location evidence="1">Nucleus</location>
    </subcellularLocation>
</comment>
<dbReference type="PANTHER" id="PTHR12940:SF0">
    <property type="entry name" value="SPLICING FACTOR ESS-2 HOMOLOG"/>
    <property type="match status" value="1"/>
</dbReference>
<dbReference type="InterPro" id="IPR019148">
    <property type="entry name" value="Nuclear_protein_DGCR14_ESS-2"/>
</dbReference>
<accession>A0ABP1GDE8</accession>
<evidence type="ECO:0000256" key="1">
    <source>
        <dbReference type="ARBA" id="ARBA00004123"/>
    </source>
</evidence>
<organism evidence="5 6">
    <name type="scientific">Coccomyxa viridis</name>
    <dbReference type="NCBI Taxonomy" id="1274662"/>
    <lineage>
        <taxon>Eukaryota</taxon>
        <taxon>Viridiplantae</taxon>
        <taxon>Chlorophyta</taxon>
        <taxon>core chlorophytes</taxon>
        <taxon>Trebouxiophyceae</taxon>
        <taxon>Trebouxiophyceae incertae sedis</taxon>
        <taxon>Coccomyxaceae</taxon>
        <taxon>Coccomyxa</taxon>
    </lineage>
</organism>
<sequence>MGTEVSTSQAGARQKVLDEDEWTECLEAIIQRDYFPIVPKLQNKLEWLEAVRSRDPELLRQAQLNIAQRRAGIKTPMGATPAHFATPGMTSFRAPASMLRTPGGVQTPGPGNMDGSAGQELPQPAPSMAALAVEGMSLDRFMAKHTSEDNASFAQIMEESNKRRRLSKPWLFEQKDKGQLLLEDVKDRPLDGYGTTGQPDGRLLEWPYTGKNALYYGRDAVALSDAEKSMQVQGPPKAINRTGTRFTPAAAPGAETPSTTDDSPSISSMPGSEALGQEYSILATPSFTPGVEDSPFITWGDIQGTPLRLDPEDDIDVDPAGASGPHFSIAERSGKDALGRRLGQTAAAKLRDRTASARRRAPLPTPGSMPPPGSTPARRGRPAPVTPARQQLSTAGKKLAQSLHGKASSDMQLRASYSGTPSKRPLGGTPLLSSMAQPTPGRTPLHKAPPPKFQSRLAAAATAPAAEGLGADRQQPAAEQERQPDQLPQSSSKPGAGLTDDLLNILRGEAVQKHVGAIRDKAVQHHVGAIREKALKQLAGDKQS</sequence>
<keyword evidence="6" id="KW-1185">Reference proteome</keyword>
<dbReference type="PANTHER" id="PTHR12940">
    <property type="entry name" value="ES-2 PROTEIN - RELATED"/>
    <property type="match status" value="1"/>
</dbReference>
<evidence type="ECO:0000313" key="5">
    <source>
        <dbReference type="EMBL" id="CAL5227803.1"/>
    </source>
</evidence>
<reference evidence="5 6" key="1">
    <citation type="submission" date="2024-06" db="EMBL/GenBank/DDBJ databases">
        <authorList>
            <person name="Kraege A."/>
            <person name="Thomma B."/>
        </authorList>
    </citation>
    <scope>NUCLEOTIDE SEQUENCE [LARGE SCALE GENOMIC DNA]</scope>
</reference>
<feature type="compositionally biased region" description="Pro residues" evidence="4">
    <location>
        <begin position="363"/>
        <end position="374"/>
    </location>
</feature>
<protein>
    <submittedName>
        <fullName evidence="5">G10826 protein</fullName>
    </submittedName>
</protein>
<name>A0ABP1GDE8_9CHLO</name>
<keyword evidence="3" id="KW-0539">Nucleus</keyword>
<feature type="region of interest" description="Disordered" evidence="4">
    <location>
        <begin position="232"/>
        <end position="272"/>
    </location>
</feature>
<comment type="similarity">
    <text evidence="2">Belongs to the ESS2 family.</text>
</comment>
<feature type="compositionally biased region" description="Polar residues" evidence="4">
    <location>
        <begin position="409"/>
        <end position="421"/>
    </location>
</feature>
<evidence type="ECO:0000256" key="4">
    <source>
        <dbReference type="SAM" id="MobiDB-lite"/>
    </source>
</evidence>